<sequence length="801" mass="88214">MAYKLSSTLSGHEQDVKGLTSTEFGDLPILVSSSRDSTTRVWHNINASTTFECQIVFLSPTKSFLNSTAIVPFAGDLQEQQFVASGGQDAMIYLNDLHASGKEAEYQLIGHKGNVCSLSYAHGLLVSSSWDCTAIVWNLKEFSPLYVLKGHELPVWDVKAVNSQQFLTASADRSIRLWNKQHEVLKYSGHKDVVRKLLILPNGKEFVSCSNDATIRIWNLQTGETVKVLYGHESFIYDLALLPNGNLVSTGEDRSVRVWDIVTGEVLQVITLPCISVWCIAALPNGDFAVGGSDTQIRVFTQDTNRTASSEELHEFEKSVQTSSISEQSLDDLKRTDIPGIEALSKPGKKEGSTIMVKTLEGTIEAHQWSGGQWHKIGDVVGGASNSSSKKILDGREYDYVFDVDIKDGEPPLKLPFNLNENPYNVATKFLADNDLPASYTEEVVRFIETNTAGANITEGASSASAQSGTSDIGQQFLNDDPYSDAYSRKQKQAAGGESARTTSVLPVKVYITFNDYKKELLINGLNKLNSTQENNQLSASDISQVEEFLSHPTSGEAVEIITNFANTIIQKWTPSSSTLIGFDLLRVCLPNVKTVDLVKSLTITTTTTTTTTSATNVAEVFAKQLERGLDLANSSNAALLMMILKVLCNIIGSTLFLQLFIDPIETGLFEYNSILQNHLDKLSERINQSDPKHKLYASLITALASFAYDLSVYHLRTEGLQKNKQSAIPVLKFLDAIGDKVVESSPEATYRLAIAYGNFKFARACDDSKTPTWITRMKELYVENGETRFIELATDLGKLQ</sequence>
<dbReference type="Gene3D" id="2.130.10.10">
    <property type="entry name" value="YVTN repeat-like/Quinoprotein amine dehydrogenase"/>
    <property type="match status" value="1"/>
</dbReference>
<dbReference type="SUPFAM" id="SSF50978">
    <property type="entry name" value="WD40 repeat-like"/>
    <property type="match status" value="1"/>
</dbReference>
<dbReference type="GO" id="GO:0010992">
    <property type="term" value="P:ubiquitin recycling"/>
    <property type="evidence" value="ECO:0007669"/>
    <property type="project" value="TreeGrafter"/>
</dbReference>
<proteinExistence type="inferred from homology"/>
<dbReference type="InterPro" id="IPR020472">
    <property type="entry name" value="WD40_PAC1"/>
</dbReference>
<dbReference type="PANTHER" id="PTHR19849">
    <property type="entry name" value="PHOSPHOLIPASE A-2-ACTIVATING PROTEIN"/>
    <property type="match status" value="1"/>
</dbReference>
<dbReference type="InterPro" id="IPR001680">
    <property type="entry name" value="WD40_rpt"/>
</dbReference>
<reference evidence="11" key="1">
    <citation type="journal article" date="2022" name="DNA Res.">
        <title>Genome analysis of five recently described species of the CUG-Ser clade uncovers Candida theae as a new hybrid lineage with pathogenic potential in the Candida parapsilosis species complex.</title>
        <authorList>
            <person name="Mixao V."/>
            <person name="Del Olmo V."/>
            <person name="Hegedusova E."/>
            <person name="Saus E."/>
            <person name="Pryszcz L."/>
            <person name="Cillingova A."/>
            <person name="Nosek J."/>
            <person name="Gabaldon T."/>
        </authorList>
    </citation>
    <scope>NUCLEOTIDE SEQUENCE</scope>
    <source>
        <strain evidence="11">CBS 10844</strain>
    </source>
</reference>
<dbReference type="Pfam" id="PF00400">
    <property type="entry name" value="WD40"/>
    <property type="match status" value="6"/>
</dbReference>
<dbReference type="Proteomes" id="UP001202479">
    <property type="component" value="Unassembled WGS sequence"/>
</dbReference>
<dbReference type="GeneID" id="73380738"/>
<keyword evidence="12" id="KW-1185">Reference proteome</keyword>
<evidence type="ECO:0000259" key="10">
    <source>
        <dbReference type="PROSITE" id="PS51396"/>
    </source>
</evidence>
<dbReference type="InterPro" id="IPR011989">
    <property type="entry name" value="ARM-like"/>
</dbReference>
<organism evidence="11 12">
    <name type="scientific">Candida oxycetoniae</name>
    <dbReference type="NCBI Taxonomy" id="497107"/>
    <lineage>
        <taxon>Eukaryota</taxon>
        <taxon>Fungi</taxon>
        <taxon>Dikarya</taxon>
        <taxon>Ascomycota</taxon>
        <taxon>Saccharomycotina</taxon>
        <taxon>Pichiomycetes</taxon>
        <taxon>Debaryomycetaceae</taxon>
        <taxon>Candida/Lodderomyces clade</taxon>
        <taxon>Candida</taxon>
    </lineage>
</organism>
<evidence type="ECO:0000256" key="8">
    <source>
        <dbReference type="PROSITE-ProRule" id="PRU00221"/>
    </source>
</evidence>
<dbReference type="SMART" id="SM00320">
    <property type="entry name" value="WD40"/>
    <property type="match status" value="7"/>
</dbReference>
<feature type="domain" description="PFU" evidence="9">
    <location>
        <begin position="366"/>
        <end position="462"/>
    </location>
</feature>
<dbReference type="InterPro" id="IPR019775">
    <property type="entry name" value="WD40_repeat_CS"/>
</dbReference>
<dbReference type="InterPro" id="IPR038122">
    <property type="entry name" value="PFU_sf"/>
</dbReference>
<dbReference type="Gene3D" id="3.10.20.870">
    <property type="entry name" value="PFU (PLAA family ubiquitin binding), C-terminal domain"/>
    <property type="match status" value="1"/>
</dbReference>
<feature type="repeat" description="WD" evidence="8">
    <location>
        <begin position="187"/>
        <end position="228"/>
    </location>
</feature>
<evidence type="ECO:0000256" key="3">
    <source>
        <dbReference type="ARBA" id="ARBA00008495"/>
    </source>
</evidence>
<dbReference type="PROSITE" id="PS51396">
    <property type="entry name" value="PUL"/>
    <property type="match status" value="1"/>
</dbReference>
<feature type="repeat" description="WD" evidence="8">
    <location>
        <begin position="108"/>
        <end position="147"/>
    </location>
</feature>
<comment type="similarity">
    <text evidence="3">Belongs to the WD repeat PLAP family.</text>
</comment>
<dbReference type="GO" id="GO:0005634">
    <property type="term" value="C:nucleus"/>
    <property type="evidence" value="ECO:0007669"/>
    <property type="project" value="UniProtKB-SubCell"/>
</dbReference>
<dbReference type="EMBL" id="JAHUZD010000108">
    <property type="protein sequence ID" value="KAI3404085.2"/>
    <property type="molecule type" value="Genomic_DNA"/>
</dbReference>
<evidence type="ECO:0000256" key="1">
    <source>
        <dbReference type="ARBA" id="ARBA00004123"/>
    </source>
</evidence>
<evidence type="ECO:0000256" key="6">
    <source>
        <dbReference type="ARBA" id="ARBA00022737"/>
    </source>
</evidence>
<dbReference type="PROSITE" id="PS51394">
    <property type="entry name" value="PFU"/>
    <property type="match status" value="1"/>
</dbReference>
<keyword evidence="6" id="KW-0677">Repeat</keyword>
<dbReference type="GO" id="GO:0043161">
    <property type="term" value="P:proteasome-mediated ubiquitin-dependent protein catabolic process"/>
    <property type="evidence" value="ECO:0007669"/>
    <property type="project" value="TreeGrafter"/>
</dbReference>
<dbReference type="PANTHER" id="PTHR19849:SF0">
    <property type="entry name" value="PHOSPHOLIPASE A-2-ACTIVATING PROTEIN"/>
    <property type="match status" value="1"/>
</dbReference>
<evidence type="ECO:0000256" key="4">
    <source>
        <dbReference type="ARBA" id="ARBA00022490"/>
    </source>
</evidence>
<protein>
    <submittedName>
        <fullName evidence="11">DOA1</fullName>
    </submittedName>
</protein>
<dbReference type="PRINTS" id="PR00320">
    <property type="entry name" value="GPROTEINBRPT"/>
</dbReference>
<dbReference type="InterPro" id="IPR013535">
    <property type="entry name" value="PUL_dom"/>
</dbReference>
<dbReference type="InterPro" id="IPR015155">
    <property type="entry name" value="PFU"/>
</dbReference>
<dbReference type="InterPro" id="IPR015943">
    <property type="entry name" value="WD40/YVTN_repeat-like_dom_sf"/>
</dbReference>
<dbReference type="FunFam" id="2.130.10.10:FF:000175">
    <property type="entry name" value="Phospholipase A-2-activating protein"/>
    <property type="match status" value="1"/>
</dbReference>
<name>A0AAI9SWZ1_9ASCO</name>
<feature type="repeat" description="WD" evidence="8">
    <location>
        <begin position="229"/>
        <end position="269"/>
    </location>
</feature>
<feature type="repeat" description="WD" evidence="8">
    <location>
        <begin position="9"/>
        <end position="42"/>
    </location>
</feature>
<evidence type="ECO:0000313" key="12">
    <source>
        <dbReference type="Proteomes" id="UP001202479"/>
    </source>
</evidence>
<evidence type="ECO:0000256" key="2">
    <source>
        <dbReference type="ARBA" id="ARBA00004496"/>
    </source>
</evidence>
<comment type="caution">
    <text evidence="11">The sequence shown here is derived from an EMBL/GenBank/DDBJ whole genome shotgun (WGS) entry which is preliminary data.</text>
</comment>
<dbReference type="Pfam" id="PF08324">
    <property type="entry name" value="PUL"/>
    <property type="match status" value="1"/>
</dbReference>
<feature type="domain" description="PUL" evidence="10">
    <location>
        <begin position="504"/>
        <end position="800"/>
    </location>
</feature>
<dbReference type="PROSITE" id="PS50294">
    <property type="entry name" value="WD_REPEATS_REGION"/>
    <property type="match status" value="2"/>
</dbReference>
<dbReference type="Gene3D" id="1.25.10.10">
    <property type="entry name" value="Leucine-rich Repeat Variant"/>
    <property type="match status" value="1"/>
</dbReference>
<evidence type="ECO:0000259" key="9">
    <source>
        <dbReference type="PROSITE" id="PS51394"/>
    </source>
</evidence>
<evidence type="ECO:0000256" key="7">
    <source>
        <dbReference type="ARBA" id="ARBA00023242"/>
    </source>
</evidence>
<dbReference type="GO" id="GO:0005737">
    <property type="term" value="C:cytoplasm"/>
    <property type="evidence" value="ECO:0007669"/>
    <property type="project" value="UniProtKB-SubCell"/>
</dbReference>
<dbReference type="PROSITE" id="PS50082">
    <property type="entry name" value="WD_REPEATS_2"/>
    <property type="match status" value="5"/>
</dbReference>
<comment type="subcellular location">
    <subcellularLocation>
        <location evidence="2">Cytoplasm</location>
    </subcellularLocation>
    <subcellularLocation>
        <location evidence="1">Nucleus</location>
    </subcellularLocation>
</comment>
<keyword evidence="7" id="KW-0539">Nucleus</keyword>
<dbReference type="InterPro" id="IPR036322">
    <property type="entry name" value="WD40_repeat_dom_sf"/>
</dbReference>
<evidence type="ECO:0000313" key="11">
    <source>
        <dbReference type="EMBL" id="KAI3404085.2"/>
    </source>
</evidence>
<accession>A0AAI9SWZ1</accession>
<keyword evidence="4" id="KW-0963">Cytoplasm</keyword>
<keyword evidence="5 8" id="KW-0853">WD repeat</keyword>
<evidence type="ECO:0000256" key="5">
    <source>
        <dbReference type="ARBA" id="ARBA00022574"/>
    </source>
</evidence>
<dbReference type="GO" id="GO:0043130">
    <property type="term" value="F:ubiquitin binding"/>
    <property type="evidence" value="ECO:0007669"/>
    <property type="project" value="TreeGrafter"/>
</dbReference>
<dbReference type="PROSITE" id="PS00678">
    <property type="entry name" value="WD_REPEATS_1"/>
    <property type="match status" value="2"/>
</dbReference>
<gene>
    <name evidence="11" type="ORF">KGF56_003121</name>
</gene>
<dbReference type="RefSeq" id="XP_049179830.1">
    <property type="nucleotide sequence ID" value="XM_049324422.1"/>
</dbReference>
<dbReference type="AlphaFoldDB" id="A0AAI9SWZ1"/>
<feature type="repeat" description="WD" evidence="8">
    <location>
        <begin position="148"/>
        <end position="179"/>
    </location>
</feature>
<dbReference type="Pfam" id="PF09070">
    <property type="entry name" value="PFU"/>
    <property type="match status" value="1"/>
</dbReference>
<dbReference type="CDD" id="cd00200">
    <property type="entry name" value="WD40"/>
    <property type="match status" value="1"/>
</dbReference>